<name>A0A6P1ME17_9BACT</name>
<dbReference type="Proteomes" id="UP000464954">
    <property type="component" value="Chromosome"/>
</dbReference>
<organism evidence="3 4">
    <name type="scientific">Tichowtungia aerotolerans</name>
    <dbReference type="NCBI Taxonomy" id="2697043"/>
    <lineage>
        <taxon>Bacteria</taxon>
        <taxon>Pseudomonadati</taxon>
        <taxon>Kiritimatiellota</taxon>
        <taxon>Tichowtungiia</taxon>
        <taxon>Tichowtungiales</taxon>
        <taxon>Tichowtungiaceae</taxon>
        <taxon>Tichowtungia</taxon>
    </lineage>
</organism>
<evidence type="ECO:0000256" key="2">
    <source>
        <dbReference type="SAM" id="Phobius"/>
    </source>
</evidence>
<evidence type="ECO:0000313" key="4">
    <source>
        <dbReference type="Proteomes" id="UP000464954"/>
    </source>
</evidence>
<keyword evidence="2" id="KW-0812">Transmembrane</keyword>
<keyword evidence="2" id="KW-1133">Transmembrane helix</keyword>
<proteinExistence type="predicted"/>
<dbReference type="KEGG" id="taer:GT409_07685"/>
<accession>A0A6P1ME17</accession>
<evidence type="ECO:0000256" key="1">
    <source>
        <dbReference type="SAM" id="MobiDB-lite"/>
    </source>
</evidence>
<dbReference type="AlphaFoldDB" id="A0A6P1ME17"/>
<reference evidence="3 4" key="1">
    <citation type="submission" date="2020-01" db="EMBL/GenBank/DDBJ databases">
        <title>Ponticoccus aerotolerans gen. nov., sp. nov., an anaerobic bacterium and proposal of Ponticoccusceae fam. nov., Ponticoccusles ord. nov. and Ponticoccuse classis nov. in the phylum Kiritimatiellaeota.</title>
        <authorList>
            <person name="Zhou L.Y."/>
            <person name="Du Z.J."/>
        </authorList>
    </citation>
    <scope>NUCLEOTIDE SEQUENCE [LARGE SCALE GENOMIC DNA]</scope>
    <source>
        <strain evidence="3 4">S-5007</strain>
    </source>
</reference>
<keyword evidence="2" id="KW-0472">Membrane</keyword>
<keyword evidence="4" id="KW-1185">Reference proteome</keyword>
<feature type="compositionally biased region" description="Acidic residues" evidence="1">
    <location>
        <begin position="72"/>
        <end position="81"/>
    </location>
</feature>
<feature type="transmembrane region" description="Helical" evidence="2">
    <location>
        <begin position="12"/>
        <end position="33"/>
    </location>
</feature>
<dbReference type="RefSeq" id="WP_160628517.1">
    <property type="nucleotide sequence ID" value="NZ_CP047593.1"/>
</dbReference>
<feature type="region of interest" description="Disordered" evidence="1">
    <location>
        <begin position="58"/>
        <end position="81"/>
    </location>
</feature>
<evidence type="ECO:0000313" key="3">
    <source>
        <dbReference type="EMBL" id="QHI69335.1"/>
    </source>
</evidence>
<gene>
    <name evidence="3" type="ORF">GT409_07685</name>
</gene>
<sequence>MKEKRAFKRFDVFSILAAASILLALLFESFFIFELYETDLFAAVLSRPAVPVPVETKEEAAPAPAVEKSEPVDVEDVVPVG</sequence>
<protein>
    <submittedName>
        <fullName evidence="3">Uncharacterized protein</fullName>
    </submittedName>
</protein>
<dbReference type="EMBL" id="CP047593">
    <property type="protein sequence ID" value="QHI69335.1"/>
    <property type="molecule type" value="Genomic_DNA"/>
</dbReference>